<evidence type="ECO:0000313" key="4">
    <source>
        <dbReference type="EMBL" id="KHD98929.1"/>
    </source>
</evidence>
<dbReference type="SUPFAM" id="SSF51735">
    <property type="entry name" value="NAD(P)-binding Rossmann-fold domains"/>
    <property type="match status" value="1"/>
</dbReference>
<sequence length="412" mass="45236">MKIAILGGDGFCGWPAALHLSARGHDVVVVDNFSRRAIDVRLGTESLTPIRGLDERRAAWQELTGRRIGAAEIDLAEDYEALLDLLVIERPDAVVHFAEQRAAPYSMRTPATKRYTVDNNVNATHNVLCAVVESGLDVHVVHLGTMGVYGYGTAGMRIPEGYLDVEVPGPHGTVPQQILYPSHPGSLYHMTKVLDQTMFAFYARNDRLRITDLHQGIVWGTGTAETALDERLVTRFDYDGDYGTVLNRFLVQAAVGHPLTVHGTGGQTRAFIHLQDMVRCVELALLHPPAAGDRVKIFNQMTETHRVRDLAELVAGLTGAEVEMVPNPRQESAENDLHVDNDAFLELGLRPTTLSEGLLLEVERTAVRWAHRVDRSRIPATSVWNSRRRPGIPARPVRSAVPAAPAPMSAGA</sequence>
<feature type="domain" description="NAD-dependent epimerase/dehydratase" evidence="3">
    <location>
        <begin position="3"/>
        <end position="290"/>
    </location>
</feature>
<comment type="similarity">
    <text evidence="1">Belongs to the NAD(P)-dependent epimerase/dehydratase family.</text>
</comment>
<gene>
    <name evidence="4" type="ORF">GY22_00780</name>
</gene>
<dbReference type="Pfam" id="PF01370">
    <property type="entry name" value="Epimerase"/>
    <property type="match status" value="1"/>
</dbReference>
<dbReference type="EMBL" id="JSUH01000001">
    <property type="protein sequence ID" value="KHD98929.1"/>
    <property type="molecule type" value="Genomic_DNA"/>
</dbReference>
<organism evidence="4 5">
    <name type="scientific">Kocuria rosea subsp. polaris</name>
    <dbReference type="NCBI Taxonomy" id="136273"/>
    <lineage>
        <taxon>Bacteria</taxon>
        <taxon>Bacillati</taxon>
        <taxon>Actinomycetota</taxon>
        <taxon>Actinomycetes</taxon>
        <taxon>Micrococcales</taxon>
        <taxon>Micrococcaceae</taxon>
        <taxon>Kocuria</taxon>
    </lineage>
</organism>
<dbReference type="OrthoDB" id="9801785at2"/>
<evidence type="ECO:0000256" key="1">
    <source>
        <dbReference type="ARBA" id="ARBA00007637"/>
    </source>
</evidence>
<feature type="compositionally biased region" description="Low complexity" evidence="2">
    <location>
        <begin position="394"/>
        <end position="412"/>
    </location>
</feature>
<protein>
    <submittedName>
        <fullName evidence="4">NAD-dependent dehydratase</fullName>
    </submittedName>
</protein>
<comment type="caution">
    <text evidence="4">The sequence shown here is derived from an EMBL/GenBank/DDBJ whole genome shotgun (WGS) entry which is preliminary data.</text>
</comment>
<dbReference type="InterPro" id="IPR036291">
    <property type="entry name" value="NAD(P)-bd_dom_sf"/>
</dbReference>
<proteinExistence type="inferred from homology"/>
<dbReference type="PANTHER" id="PTHR43000">
    <property type="entry name" value="DTDP-D-GLUCOSE 4,6-DEHYDRATASE-RELATED"/>
    <property type="match status" value="1"/>
</dbReference>
<evidence type="ECO:0000313" key="5">
    <source>
        <dbReference type="Proteomes" id="UP000030466"/>
    </source>
</evidence>
<evidence type="ECO:0000259" key="3">
    <source>
        <dbReference type="Pfam" id="PF01370"/>
    </source>
</evidence>
<feature type="region of interest" description="Disordered" evidence="2">
    <location>
        <begin position="387"/>
        <end position="412"/>
    </location>
</feature>
<dbReference type="Gene3D" id="3.90.25.10">
    <property type="entry name" value="UDP-galactose 4-epimerase, domain 1"/>
    <property type="match status" value="1"/>
</dbReference>
<reference evidence="4 5" key="1">
    <citation type="journal article" date="2003" name="Int. J. Syst. Evol. Microbiol.">
        <title>Kocuria polaris sp. nov., an orange-pigmented psychrophilic bacterium isolated from an Antarctic cyanobacterial mat sample.</title>
        <authorList>
            <person name="Reddy G.S."/>
            <person name="Prakash J.S."/>
            <person name="Prabahar V."/>
            <person name="Matsumoto G.I."/>
            <person name="Stackebrandt E."/>
            <person name="Shivaji S."/>
        </authorList>
    </citation>
    <scope>NUCLEOTIDE SEQUENCE [LARGE SCALE GENOMIC DNA]</scope>
    <source>
        <strain evidence="4 5">CMS 76or</strain>
    </source>
</reference>
<dbReference type="Proteomes" id="UP000030466">
    <property type="component" value="Unassembled WGS sequence"/>
</dbReference>
<evidence type="ECO:0000256" key="2">
    <source>
        <dbReference type="SAM" id="MobiDB-lite"/>
    </source>
</evidence>
<dbReference type="AlphaFoldDB" id="A0A0A6VYR0"/>
<dbReference type="Gene3D" id="3.40.50.720">
    <property type="entry name" value="NAD(P)-binding Rossmann-like Domain"/>
    <property type="match status" value="1"/>
</dbReference>
<dbReference type="InterPro" id="IPR001509">
    <property type="entry name" value="Epimerase_deHydtase"/>
</dbReference>
<keyword evidence="5" id="KW-1185">Reference proteome</keyword>
<accession>A0A0A6VYR0</accession>
<name>A0A0A6VYR0_KOCRO</name>
<dbReference type="RefSeq" id="WP_035923361.1">
    <property type="nucleotide sequence ID" value="NZ_JSUH01000001.1"/>
</dbReference>